<sequence length="1264" mass="133735">MAFPEDPLGTMVEFAIGGVWTDVTQHAQLSDIITHKRGRSGEGQAVDPASCSLVLRSPDGLYSWRNPRSPYYGKLGPNTPMRVSVHASDRYLWLPDTAGNGASTPDVAALDIVGDLDIRIDCTLDRWISTGTLRELCSKYLVTGNQRSWAIFTSTAGKITFRWTTDGSMIQQYDSTAPLPVLPSGRLALRVTLDVDNGAGGHTITYYTAPTIAGPWTQLGTPVVNSGATSVFSSSAPVLVGDTVELGFERPAGRIHAFELRSGINGTIVAAPDFSLPAAGAASFVDAAGRTWTPAGGAEITNRQVRFSGEYSDWPARWSRGGHLIRVEGEGAGILRRLNQGKKLLQSTLRRRIPSDSTLLAYWPMEDDSAATQAYSPVPGVAPMKLTGFDMGADDSLGGSSALPVLQPGGSLSASVPPPASGTGPWHVELVNFIPAAPVAQAVLYEIVCSGTGNRYRVRVQTNNVQLQVLDADDNQLLLTSTGAGSGPSFFGNWNRVRIFARQNGGNVDVDLGWLNAANSSGGHFHTGSFAGTVGRVTSIRSSFGAGLEGTAIGHVGVFQANNTAIYNDADNGFGGELAAARLTRLAAEESLSLIITGDPAETAAMGAQRPATLLEQLEQCEQADGGTLVEDRSRLGLRYRTRASQYNQTPKLTLSYESKGLGALEPVDDDSNLRNDVTVERIGGSSGRAELTSGRLSVLDPPDGVGRYDDSVTINLFTDSQTEPMAHWMMHLGTVDEARYPVVTVRLHRAPSLISTVLDMIEGDLIRITDLPDFLPPGPADLIVQGLTERIGVRTWEIDFVCAPGSPWRVGVVEDPVLGRVDTDGSQLVVAVDEDDTTLTVRAIDGIPWVTALPPLTANPYLETDLAGWFGNGGTLDRVAAPLPAPFEGAWAMRLVPDGVAQFPNAGSSTVPVTVGQQYVISGWLRCATARTVNLNLNWFTTGGAYQSTSASGLAVLANTWTWFELTATAPVGALTANAAPTVANFPPAADVLWVHGVTIRPAGGKPAEFPFDVQLGGEHVTVDAIADSVRDAFGRTVAAGSWGQADSGQAWTVTPSADHSVGAGYGVAAQPSTGIAHLALVPAPSADVDLYADVAVSALATGASVFTGPVTRAVDNNSLYQARVEITTSAGLLLTVRKRVGGTETQLATYTSTLTHTAATFYRVRFQAIGTALKAKIWLATDREPDLWQIEVSDTSLTAAASIGVRSFRNTGNTNAGLETRFDNVRIANPQVWTVRRSRNGVVKAQTAGTDVRLATPTVVAL</sequence>
<dbReference type="Gene3D" id="2.60.120.260">
    <property type="entry name" value="Galactose-binding domain-like"/>
    <property type="match status" value="1"/>
</dbReference>
<keyword evidence="2" id="KW-1185">Reference proteome</keyword>
<dbReference type="KEGG" id="stsi:A4E84_20175"/>
<proteinExistence type="predicted"/>
<evidence type="ECO:0008006" key="3">
    <source>
        <dbReference type="Google" id="ProtNLM"/>
    </source>
</evidence>
<protein>
    <recommendedName>
        <fullName evidence="3">CBM-cenC domain-containing protein</fullName>
    </recommendedName>
</protein>
<dbReference type="RefSeq" id="WP_062927921.1">
    <property type="nucleotide sequence ID" value="NZ_CP015098.1"/>
</dbReference>
<organism evidence="1 2">
    <name type="scientific">Streptomyces qaidamensis</name>
    <dbReference type="NCBI Taxonomy" id="1783515"/>
    <lineage>
        <taxon>Bacteria</taxon>
        <taxon>Bacillati</taxon>
        <taxon>Actinomycetota</taxon>
        <taxon>Actinomycetes</taxon>
        <taxon>Kitasatosporales</taxon>
        <taxon>Streptomycetaceae</taxon>
        <taxon>Streptomyces</taxon>
        <taxon>Streptomyces aurantiacus group</taxon>
    </lineage>
</organism>
<gene>
    <name evidence="1" type="ORF">A4E84_20175</name>
</gene>
<name>A0A143C264_9ACTN</name>
<evidence type="ECO:0000313" key="1">
    <source>
        <dbReference type="EMBL" id="AMW11606.1"/>
    </source>
</evidence>
<dbReference type="AlphaFoldDB" id="A0A143C264"/>
<evidence type="ECO:0000313" key="2">
    <source>
        <dbReference type="Proteomes" id="UP000076096"/>
    </source>
</evidence>
<dbReference type="EMBL" id="CP015098">
    <property type="protein sequence ID" value="AMW11606.1"/>
    <property type="molecule type" value="Genomic_DNA"/>
</dbReference>
<dbReference type="STRING" id="1783515.A4E84_20175"/>
<reference evidence="2" key="1">
    <citation type="submission" date="2016-04" db="EMBL/GenBank/DDBJ databases">
        <authorList>
            <person name="Zhang B."/>
        </authorList>
    </citation>
    <scope>NUCLEOTIDE SEQUENCE [LARGE SCALE GENOMIC DNA]</scope>
    <source>
        <strain evidence="2">S10</strain>
    </source>
</reference>
<dbReference type="Proteomes" id="UP000076096">
    <property type="component" value="Chromosome"/>
</dbReference>
<accession>A0A143C264</accession>